<name>A0AB34G993_ESCRO</name>
<sequence length="128" mass="13551">MTPPQPGSAHPGHTLPSEHARSTNAHGPRPQRALEPICSRCAADWRPAAETPDPDWAGLLLWTGLQGRSPEVQSRRSGLGWGCRGRWGGEAGMAALRKRGRRGSGVCGDRELWGTGTLGPRGCGDPGL</sequence>
<accession>A0AB34G993</accession>
<dbReference type="EMBL" id="JAIQCJ010002574">
    <property type="protein sequence ID" value="KAJ8775778.1"/>
    <property type="molecule type" value="Genomic_DNA"/>
</dbReference>
<organism evidence="2 3">
    <name type="scientific">Eschrichtius robustus</name>
    <name type="common">California gray whale</name>
    <name type="synonym">Eschrichtius gibbosus</name>
    <dbReference type="NCBI Taxonomy" id="9764"/>
    <lineage>
        <taxon>Eukaryota</taxon>
        <taxon>Metazoa</taxon>
        <taxon>Chordata</taxon>
        <taxon>Craniata</taxon>
        <taxon>Vertebrata</taxon>
        <taxon>Euteleostomi</taxon>
        <taxon>Mammalia</taxon>
        <taxon>Eutheria</taxon>
        <taxon>Laurasiatheria</taxon>
        <taxon>Artiodactyla</taxon>
        <taxon>Whippomorpha</taxon>
        <taxon>Cetacea</taxon>
        <taxon>Mysticeti</taxon>
        <taxon>Eschrichtiidae</taxon>
        <taxon>Eschrichtius</taxon>
    </lineage>
</organism>
<feature type="region of interest" description="Disordered" evidence="1">
    <location>
        <begin position="1"/>
        <end position="33"/>
    </location>
</feature>
<keyword evidence="3" id="KW-1185">Reference proteome</keyword>
<proteinExistence type="predicted"/>
<evidence type="ECO:0000313" key="3">
    <source>
        <dbReference type="Proteomes" id="UP001159641"/>
    </source>
</evidence>
<dbReference type="AlphaFoldDB" id="A0AB34G993"/>
<evidence type="ECO:0000256" key="1">
    <source>
        <dbReference type="SAM" id="MobiDB-lite"/>
    </source>
</evidence>
<gene>
    <name evidence="2" type="ORF">J1605_016176</name>
</gene>
<evidence type="ECO:0000313" key="2">
    <source>
        <dbReference type="EMBL" id="KAJ8775778.1"/>
    </source>
</evidence>
<reference evidence="2 3" key="1">
    <citation type="submission" date="2022-11" db="EMBL/GenBank/DDBJ databases">
        <title>Whole genome sequence of Eschrichtius robustus ER-17-0199.</title>
        <authorList>
            <person name="Bruniche-Olsen A."/>
            <person name="Black A.N."/>
            <person name="Fields C.J."/>
            <person name="Walden K."/>
            <person name="Dewoody J.A."/>
        </authorList>
    </citation>
    <scope>NUCLEOTIDE SEQUENCE [LARGE SCALE GENOMIC DNA]</scope>
    <source>
        <strain evidence="2">ER-17-0199</strain>
        <tissue evidence="2">Blubber</tissue>
    </source>
</reference>
<comment type="caution">
    <text evidence="2">The sequence shown here is derived from an EMBL/GenBank/DDBJ whole genome shotgun (WGS) entry which is preliminary data.</text>
</comment>
<protein>
    <submittedName>
        <fullName evidence="2">Uncharacterized protein</fullName>
    </submittedName>
</protein>
<dbReference type="Proteomes" id="UP001159641">
    <property type="component" value="Unassembled WGS sequence"/>
</dbReference>